<evidence type="ECO:0000256" key="3">
    <source>
        <dbReference type="ARBA" id="ARBA00022723"/>
    </source>
</evidence>
<dbReference type="GO" id="GO:0016829">
    <property type="term" value="F:lyase activity"/>
    <property type="evidence" value="ECO:0007669"/>
    <property type="project" value="UniProtKB-KW"/>
</dbReference>
<evidence type="ECO:0000259" key="8">
    <source>
        <dbReference type="Pfam" id="PF03918"/>
    </source>
</evidence>
<dbReference type="InterPro" id="IPR005616">
    <property type="entry name" value="CcmH/CycL/Ccl2/NrfF_N"/>
</dbReference>
<keyword evidence="5" id="KW-0201">Cytochrome c-type biogenesis</keyword>
<evidence type="ECO:0000256" key="4">
    <source>
        <dbReference type="ARBA" id="ARBA00022729"/>
    </source>
</evidence>
<dbReference type="CDD" id="cd16378">
    <property type="entry name" value="CcmH_N"/>
    <property type="match status" value="1"/>
</dbReference>
<evidence type="ECO:0000256" key="2">
    <source>
        <dbReference type="ARBA" id="ARBA00022617"/>
    </source>
</evidence>
<feature type="domain" description="CcmH/CycL/Ccl2/NrfF N-terminal" evidence="8">
    <location>
        <begin position="19"/>
        <end position="156"/>
    </location>
</feature>
<dbReference type="InterPro" id="IPR038297">
    <property type="entry name" value="CcmH/CycL/NrfF/Ccl2_sf"/>
</dbReference>
<evidence type="ECO:0000313" key="9">
    <source>
        <dbReference type="EMBL" id="VAW99594.1"/>
    </source>
</evidence>
<dbReference type="InterPro" id="IPR051263">
    <property type="entry name" value="C-type_cytochrome_biogenesis"/>
</dbReference>
<keyword evidence="4" id="KW-0732">Signal</keyword>
<accession>A0A3B1AZX6</accession>
<feature type="transmembrane region" description="Helical" evidence="7">
    <location>
        <begin position="112"/>
        <end position="130"/>
    </location>
</feature>
<organism evidence="9">
    <name type="scientific">hydrothermal vent metagenome</name>
    <dbReference type="NCBI Taxonomy" id="652676"/>
    <lineage>
        <taxon>unclassified sequences</taxon>
        <taxon>metagenomes</taxon>
        <taxon>ecological metagenomes</taxon>
    </lineage>
</organism>
<evidence type="ECO:0000256" key="6">
    <source>
        <dbReference type="ARBA" id="ARBA00023004"/>
    </source>
</evidence>
<sequence>MMDTISKTLMTGFVFISISFALSTVSFAGIEYAKFDDPKKEQVYKRLINELRCLVCQNQTIAGSNAGLAKDLRKISYDMIQEGKSYDDVVAFMTKRYGDFVMYRPPFKLRTVFLWVGPAIFLILGLWLMLRYVRSRNSSNQQELTADDHKRAASLLDDDK</sequence>
<keyword evidence="7" id="KW-0472">Membrane</keyword>
<dbReference type="GO" id="GO:0005886">
    <property type="term" value="C:plasma membrane"/>
    <property type="evidence" value="ECO:0007669"/>
    <property type="project" value="TreeGrafter"/>
</dbReference>
<keyword evidence="3" id="KW-0479">Metal-binding</keyword>
<keyword evidence="2" id="KW-0349">Heme</keyword>
<dbReference type="Pfam" id="PF03918">
    <property type="entry name" value="CcmH"/>
    <property type="match status" value="1"/>
</dbReference>
<keyword evidence="7" id="KW-1133">Transmembrane helix</keyword>
<evidence type="ECO:0000256" key="1">
    <source>
        <dbReference type="ARBA" id="ARBA00010342"/>
    </source>
</evidence>
<dbReference type="GO" id="GO:0017004">
    <property type="term" value="P:cytochrome complex assembly"/>
    <property type="evidence" value="ECO:0007669"/>
    <property type="project" value="UniProtKB-KW"/>
</dbReference>
<name>A0A3B1AZX6_9ZZZZ</name>
<dbReference type="AlphaFoldDB" id="A0A3B1AZX6"/>
<protein>
    <submittedName>
        <fullName evidence="9">Cytochrome c heme lyase subunit CcmL</fullName>
    </submittedName>
</protein>
<evidence type="ECO:0000256" key="7">
    <source>
        <dbReference type="SAM" id="Phobius"/>
    </source>
</evidence>
<evidence type="ECO:0000256" key="5">
    <source>
        <dbReference type="ARBA" id="ARBA00022748"/>
    </source>
</evidence>
<dbReference type="EMBL" id="UOFS01000040">
    <property type="protein sequence ID" value="VAW99594.1"/>
    <property type="molecule type" value="Genomic_DNA"/>
</dbReference>
<dbReference type="GO" id="GO:0046872">
    <property type="term" value="F:metal ion binding"/>
    <property type="evidence" value="ECO:0007669"/>
    <property type="project" value="UniProtKB-KW"/>
</dbReference>
<dbReference type="FunFam" id="1.10.8.640:FF:000001">
    <property type="entry name" value="Cytochrome c-type biogenesis protein"/>
    <property type="match status" value="1"/>
</dbReference>
<keyword evidence="6" id="KW-0408">Iron</keyword>
<keyword evidence="9" id="KW-0456">Lyase</keyword>
<dbReference type="PANTHER" id="PTHR47870:SF1">
    <property type="entry name" value="CYTOCHROME C-TYPE BIOGENESIS PROTEIN CCMH"/>
    <property type="match status" value="1"/>
</dbReference>
<keyword evidence="7" id="KW-0812">Transmembrane</keyword>
<dbReference type="Gene3D" id="1.10.8.640">
    <property type="entry name" value="Cytochrome C biogenesis protein"/>
    <property type="match status" value="1"/>
</dbReference>
<comment type="similarity">
    <text evidence="1">Belongs to the CcmH/CycL/Ccl2/NrfF family.</text>
</comment>
<proteinExistence type="inferred from homology"/>
<reference evidence="9" key="1">
    <citation type="submission" date="2018-06" db="EMBL/GenBank/DDBJ databases">
        <authorList>
            <person name="Zhirakovskaya E."/>
        </authorList>
    </citation>
    <scope>NUCLEOTIDE SEQUENCE</scope>
</reference>
<gene>
    <name evidence="9" type="ORF">MNBD_GAMMA22-2851</name>
</gene>
<dbReference type="PANTHER" id="PTHR47870">
    <property type="entry name" value="CYTOCHROME C-TYPE BIOGENESIS PROTEIN CCMH"/>
    <property type="match status" value="1"/>
</dbReference>